<evidence type="ECO:0000313" key="2">
    <source>
        <dbReference type="Proteomes" id="UP001200430"/>
    </source>
</evidence>
<protein>
    <submittedName>
        <fullName evidence="1">Uncharacterized protein</fullName>
    </submittedName>
</protein>
<name>A0ABS9ES60_9BACT</name>
<proteinExistence type="predicted"/>
<dbReference type="Proteomes" id="UP001200430">
    <property type="component" value="Unassembled WGS sequence"/>
</dbReference>
<reference evidence="1 2" key="1">
    <citation type="submission" date="2022-01" db="EMBL/GenBank/DDBJ databases">
        <title>Dethiosulfovibrio faecalis sp. nov., a novel proteolytic, non-sulfur-reducing bacterium isolated from a marine aquaculture solid waste bioreactor.</title>
        <authorList>
            <person name="Grabowski S."/>
            <person name="Apolinario E."/>
            <person name="Schneider N."/>
            <person name="Marshall C.W."/>
            <person name="Sowers K.R."/>
        </authorList>
    </citation>
    <scope>NUCLEOTIDE SEQUENCE [LARGE SCALE GENOMIC DNA]</scope>
    <source>
        <strain evidence="1 2">DSM 12537</strain>
    </source>
</reference>
<sequence>MTLTEELAMYEKAEAEILEGGQAFEDNGLKIDRANLSHIQKRIKELRGMLAMEEGGGPHVVVW</sequence>
<gene>
    <name evidence="1" type="ORF">L2W38_09785</name>
</gene>
<evidence type="ECO:0000313" key="1">
    <source>
        <dbReference type="EMBL" id="MCF4143101.1"/>
    </source>
</evidence>
<organism evidence="1 2">
    <name type="scientific">Dethiosulfovibrio marinus</name>
    <dbReference type="NCBI Taxonomy" id="133532"/>
    <lineage>
        <taxon>Bacteria</taxon>
        <taxon>Thermotogati</taxon>
        <taxon>Synergistota</taxon>
        <taxon>Synergistia</taxon>
        <taxon>Synergistales</taxon>
        <taxon>Dethiosulfovibrionaceae</taxon>
        <taxon>Dethiosulfovibrio</taxon>
    </lineage>
</organism>
<dbReference type="EMBL" id="JAKGUD010000010">
    <property type="protein sequence ID" value="MCF4143101.1"/>
    <property type="molecule type" value="Genomic_DNA"/>
</dbReference>
<comment type="caution">
    <text evidence="1">The sequence shown here is derived from an EMBL/GenBank/DDBJ whole genome shotgun (WGS) entry which is preliminary data.</text>
</comment>
<keyword evidence="2" id="KW-1185">Reference proteome</keyword>
<accession>A0ABS9ES60</accession>
<dbReference type="RefSeq" id="WP_236099805.1">
    <property type="nucleotide sequence ID" value="NZ_JAKGUD010000010.1"/>
</dbReference>